<evidence type="ECO:0000256" key="3">
    <source>
        <dbReference type="ARBA" id="ARBA00022527"/>
    </source>
</evidence>
<gene>
    <name evidence="18" type="ORF">Rhopal_000490-T1</name>
</gene>
<evidence type="ECO:0000256" key="7">
    <source>
        <dbReference type="ARBA" id="ARBA00022741"/>
    </source>
</evidence>
<feature type="compositionally biased region" description="Low complexity" evidence="15">
    <location>
        <begin position="36"/>
        <end position="81"/>
    </location>
</feature>
<evidence type="ECO:0000256" key="2">
    <source>
        <dbReference type="ARBA" id="ARBA00012513"/>
    </source>
</evidence>
<dbReference type="FunFam" id="1.10.510.10:FF:000499">
    <property type="entry name" value="Serine/threonine-protein kinase KIC1"/>
    <property type="match status" value="1"/>
</dbReference>
<evidence type="ECO:0000313" key="18">
    <source>
        <dbReference type="EMBL" id="GJN87536.1"/>
    </source>
</evidence>
<protein>
    <recommendedName>
        <fullName evidence="2">non-specific serine/threonine protein kinase</fullName>
        <ecNumber evidence="2">2.7.11.1</ecNumber>
    </recommendedName>
</protein>
<comment type="caution">
    <text evidence="18">The sequence shown here is derived from an EMBL/GenBank/DDBJ whole genome shotgun (WGS) entry which is preliminary data.</text>
</comment>
<evidence type="ECO:0000256" key="8">
    <source>
        <dbReference type="ARBA" id="ARBA00022777"/>
    </source>
</evidence>
<accession>A0AAV5GD62</accession>
<evidence type="ECO:0000256" key="14">
    <source>
        <dbReference type="SAM" id="Coils"/>
    </source>
</evidence>
<dbReference type="GO" id="GO:0046872">
    <property type="term" value="F:metal ion binding"/>
    <property type="evidence" value="ECO:0007669"/>
    <property type="project" value="UniProtKB-KW"/>
</dbReference>
<keyword evidence="7 13" id="KW-0547">Nucleotide-binding</keyword>
<keyword evidence="14" id="KW-0175">Coiled coil</keyword>
<evidence type="ECO:0000259" key="16">
    <source>
        <dbReference type="PROSITE" id="PS50011"/>
    </source>
</evidence>
<dbReference type="SMART" id="SM01117">
    <property type="entry name" value="Cyt-b5"/>
    <property type="match status" value="1"/>
</dbReference>
<evidence type="ECO:0000256" key="6">
    <source>
        <dbReference type="ARBA" id="ARBA00022723"/>
    </source>
</evidence>
<dbReference type="Pfam" id="PF00173">
    <property type="entry name" value="Cyt-b5"/>
    <property type="match status" value="1"/>
</dbReference>
<keyword evidence="8" id="KW-0418">Kinase</keyword>
<dbReference type="PROSITE" id="PS00107">
    <property type="entry name" value="PROTEIN_KINASE_ATP"/>
    <property type="match status" value="1"/>
</dbReference>
<feature type="binding site" evidence="13">
    <location>
        <position position="144"/>
    </location>
    <ligand>
        <name>ATP</name>
        <dbReference type="ChEBI" id="CHEBI:30616"/>
    </ligand>
</feature>
<feature type="coiled-coil region" evidence="14">
    <location>
        <begin position="141"/>
        <end position="168"/>
    </location>
</feature>
<evidence type="ECO:0000256" key="10">
    <source>
        <dbReference type="ARBA" id="ARBA00023004"/>
    </source>
</evidence>
<feature type="compositionally biased region" description="Gly residues" evidence="15">
    <location>
        <begin position="82"/>
        <end position="103"/>
    </location>
</feature>
<feature type="domain" description="Cytochrome b5 heme-binding" evidence="17">
    <location>
        <begin position="632"/>
        <end position="708"/>
    </location>
</feature>
<dbReference type="Gene3D" id="1.10.510.10">
    <property type="entry name" value="Transferase(Phosphotransferase) domain 1"/>
    <property type="match status" value="1"/>
</dbReference>
<dbReference type="PANTHER" id="PTHR48012:SF10">
    <property type="entry name" value="FI20177P1"/>
    <property type="match status" value="1"/>
</dbReference>
<dbReference type="AlphaFoldDB" id="A0AAV5GD62"/>
<comment type="catalytic activity">
    <reaction evidence="12">
        <text>L-seryl-[protein] + ATP = O-phospho-L-seryl-[protein] + ADP + H(+)</text>
        <dbReference type="Rhea" id="RHEA:17989"/>
        <dbReference type="Rhea" id="RHEA-COMP:9863"/>
        <dbReference type="Rhea" id="RHEA-COMP:11604"/>
        <dbReference type="ChEBI" id="CHEBI:15378"/>
        <dbReference type="ChEBI" id="CHEBI:29999"/>
        <dbReference type="ChEBI" id="CHEBI:30616"/>
        <dbReference type="ChEBI" id="CHEBI:83421"/>
        <dbReference type="ChEBI" id="CHEBI:456216"/>
        <dbReference type="EC" id="2.7.11.1"/>
    </reaction>
</comment>
<dbReference type="SUPFAM" id="SSF56112">
    <property type="entry name" value="Protein kinase-like (PK-like)"/>
    <property type="match status" value="1"/>
</dbReference>
<feature type="domain" description="Protein kinase" evidence="16">
    <location>
        <begin position="115"/>
        <end position="366"/>
    </location>
</feature>
<feature type="compositionally biased region" description="Low complexity" evidence="15">
    <location>
        <begin position="483"/>
        <end position="521"/>
    </location>
</feature>
<dbReference type="InterPro" id="IPR050629">
    <property type="entry name" value="STE20/SPS1-PAK"/>
</dbReference>
<name>A0AAV5GD62_9BASI</name>
<evidence type="ECO:0000256" key="15">
    <source>
        <dbReference type="SAM" id="MobiDB-lite"/>
    </source>
</evidence>
<keyword evidence="5" id="KW-0808">Transferase</keyword>
<feature type="compositionally biased region" description="Basic and acidic residues" evidence="15">
    <location>
        <begin position="389"/>
        <end position="399"/>
    </location>
</feature>
<evidence type="ECO:0000256" key="5">
    <source>
        <dbReference type="ARBA" id="ARBA00022679"/>
    </source>
</evidence>
<evidence type="ECO:0000256" key="12">
    <source>
        <dbReference type="ARBA" id="ARBA00048679"/>
    </source>
</evidence>
<comment type="catalytic activity">
    <reaction evidence="11">
        <text>L-threonyl-[protein] + ATP = O-phospho-L-threonyl-[protein] + ADP + H(+)</text>
        <dbReference type="Rhea" id="RHEA:46608"/>
        <dbReference type="Rhea" id="RHEA-COMP:11060"/>
        <dbReference type="Rhea" id="RHEA-COMP:11605"/>
        <dbReference type="ChEBI" id="CHEBI:15378"/>
        <dbReference type="ChEBI" id="CHEBI:30013"/>
        <dbReference type="ChEBI" id="CHEBI:30616"/>
        <dbReference type="ChEBI" id="CHEBI:61977"/>
        <dbReference type="ChEBI" id="CHEBI:456216"/>
        <dbReference type="EC" id="2.7.11.1"/>
    </reaction>
</comment>
<dbReference type="PROSITE" id="PS50255">
    <property type="entry name" value="CYTOCHROME_B5_2"/>
    <property type="match status" value="1"/>
</dbReference>
<dbReference type="SUPFAM" id="SSF55856">
    <property type="entry name" value="Cytochrome b5-like heme/steroid binding domain"/>
    <property type="match status" value="1"/>
</dbReference>
<keyword evidence="9 13" id="KW-0067">ATP-binding</keyword>
<dbReference type="Gene3D" id="3.10.120.10">
    <property type="entry name" value="Cytochrome b5-like heme/steroid binding domain"/>
    <property type="match status" value="1"/>
</dbReference>
<dbReference type="GO" id="GO:0020037">
    <property type="term" value="F:heme binding"/>
    <property type="evidence" value="ECO:0007669"/>
    <property type="project" value="InterPro"/>
</dbReference>
<evidence type="ECO:0000256" key="11">
    <source>
        <dbReference type="ARBA" id="ARBA00047899"/>
    </source>
</evidence>
<evidence type="ECO:0000259" key="17">
    <source>
        <dbReference type="PROSITE" id="PS50255"/>
    </source>
</evidence>
<comment type="similarity">
    <text evidence="1">Belongs to the protein kinase superfamily. STE Ser/Thr protein kinase family. STE20 subfamily.</text>
</comment>
<dbReference type="PROSITE" id="PS50011">
    <property type="entry name" value="PROTEIN_KINASE_DOM"/>
    <property type="match status" value="1"/>
</dbReference>
<proteinExistence type="inferred from homology"/>
<dbReference type="InterPro" id="IPR036400">
    <property type="entry name" value="Cyt_B5-like_heme/steroid_sf"/>
</dbReference>
<dbReference type="PROSITE" id="PS00191">
    <property type="entry name" value="CYTOCHROME_B5_1"/>
    <property type="match status" value="1"/>
</dbReference>
<dbReference type="GO" id="GO:0005737">
    <property type="term" value="C:cytoplasm"/>
    <property type="evidence" value="ECO:0007669"/>
    <property type="project" value="TreeGrafter"/>
</dbReference>
<organism evidence="18 19">
    <name type="scientific">Rhodotorula paludigena</name>
    <dbReference type="NCBI Taxonomy" id="86838"/>
    <lineage>
        <taxon>Eukaryota</taxon>
        <taxon>Fungi</taxon>
        <taxon>Dikarya</taxon>
        <taxon>Basidiomycota</taxon>
        <taxon>Pucciniomycotina</taxon>
        <taxon>Microbotryomycetes</taxon>
        <taxon>Sporidiobolales</taxon>
        <taxon>Sporidiobolaceae</taxon>
        <taxon>Rhodotorula</taxon>
    </lineage>
</organism>
<evidence type="ECO:0000313" key="19">
    <source>
        <dbReference type="Proteomes" id="UP001342314"/>
    </source>
</evidence>
<evidence type="ECO:0000256" key="13">
    <source>
        <dbReference type="PROSITE-ProRule" id="PRU10141"/>
    </source>
</evidence>
<dbReference type="InterPro" id="IPR017441">
    <property type="entry name" value="Protein_kinase_ATP_BS"/>
</dbReference>
<dbReference type="GO" id="GO:0005524">
    <property type="term" value="F:ATP binding"/>
    <property type="evidence" value="ECO:0007669"/>
    <property type="project" value="UniProtKB-UniRule"/>
</dbReference>
<keyword evidence="19" id="KW-1185">Reference proteome</keyword>
<feature type="region of interest" description="Disordered" evidence="15">
    <location>
        <begin position="389"/>
        <end position="408"/>
    </location>
</feature>
<evidence type="ECO:0000256" key="4">
    <source>
        <dbReference type="ARBA" id="ARBA00022617"/>
    </source>
</evidence>
<dbReference type="EMBL" id="BQKY01000001">
    <property type="protein sequence ID" value="GJN87536.1"/>
    <property type="molecule type" value="Genomic_DNA"/>
</dbReference>
<keyword evidence="3" id="KW-0723">Serine/threonine-protein kinase</keyword>
<dbReference type="CDD" id="cd06609">
    <property type="entry name" value="STKc_MST3_like"/>
    <property type="match status" value="1"/>
</dbReference>
<dbReference type="InterPro" id="IPR000719">
    <property type="entry name" value="Prot_kinase_dom"/>
</dbReference>
<feature type="compositionally biased region" description="Low complexity" evidence="15">
    <location>
        <begin position="440"/>
        <end position="453"/>
    </location>
</feature>
<feature type="region of interest" description="Disordered" evidence="15">
    <location>
        <begin position="433"/>
        <end position="573"/>
    </location>
</feature>
<dbReference type="Pfam" id="PF00069">
    <property type="entry name" value="Pkinase"/>
    <property type="match status" value="1"/>
</dbReference>
<dbReference type="SMART" id="SM00220">
    <property type="entry name" value="S_TKc"/>
    <property type="match status" value="1"/>
</dbReference>
<dbReference type="PRINTS" id="PR00363">
    <property type="entry name" value="CYTOCHROMEB5"/>
</dbReference>
<evidence type="ECO:0000256" key="9">
    <source>
        <dbReference type="ARBA" id="ARBA00022840"/>
    </source>
</evidence>
<sequence>MSGSASTASFASSVAFTSRTPLAVRQQPSHPPGMRPAPYSSPSKPAPSPARAYAHPPAQAAAPSPASSSRFTQLSRRSSSSGGSGSGGFAGGSVRSGGSGGSGEYSRNADPAELFVRQDRIGKGSFGEVYKGYSVRTQKPVAIKVIDLEDAEDEIEDIQSEISILSSLDSSYVTKYEGSWLRGTELWIVMEYLSGGSCGDLLKPGTFKEDYIAIICRELLKGLEYLHGEGKLHRDIKAANVLLSASGDVKLADFGVSGQLTATMTKKNTFVGTPYWMPPEVIKQSGYDAKADIWSLGITAIEMAKGEPPYAELHPMKVLFLIPKNPPPTLDDPRFTKPFRDFVAQCLQRDPLARPSAKDLLKHPFIRKARKTSYLVELIERLERWKAEQKGEGRDRGGDDGSGESENEFVPQQDDLWDFGTVRHVHARADGPATLRRRQQQQMQQQQQQQQQRGYPTPSPALRAHDYATASPSHDPAFATVRGSAPPSSSSAYGGAPSAHSEYDAYSSSARSDAGAGASGDADARAREALDRERERLERMRLRDEQEREARAREEMARRQQQQQQQQQAEEDEAAGEILDAVVLPVLDSIYDRITHENARQAILRFRAALQQVEHDVPGLMNVFISEVVDSVEAITEKEVSDHTSADSAWVIIDGNVYDVTEFLDDHPGGKKVLLKACGKDSSKQFWQFHSKKVLEKTAKPYLIGSVSSNAKL</sequence>
<dbReference type="InterPro" id="IPR011009">
    <property type="entry name" value="Kinase-like_dom_sf"/>
</dbReference>
<keyword evidence="10" id="KW-0408">Iron</keyword>
<reference evidence="18 19" key="1">
    <citation type="submission" date="2021-12" db="EMBL/GenBank/DDBJ databases">
        <title>High titer production of polyol ester of fatty acids by Rhodotorula paludigena BS15 towards product separation-free biomass refinery.</title>
        <authorList>
            <person name="Mano J."/>
            <person name="Ono H."/>
            <person name="Tanaka T."/>
            <person name="Naito K."/>
            <person name="Sushida H."/>
            <person name="Ike M."/>
            <person name="Tokuyasu K."/>
            <person name="Kitaoka M."/>
        </authorList>
    </citation>
    <scope>NUCLEOTIDE SEQUENCE [LARGE SCALE GENOMIC DNA]</scope>
    <source>
        <strain evidence="18 19">BS15</strain>
    </source>
</reference>
<feature type="compositionally biased region" description="Basic and acidic residues" evidence="15">
    <location>
        <begin position="522"/>
        <end position="558"/>
    </location>
</feature>
<dbReference type="GO" id="GO:0004674">
    <property type="term" value="F:protein serine/threonine kinase activity"/>
    <property type="evidence" value="ECO:0007669"/>
    <property type="project" value="UniProtKB-KW"/>
</dbReference>
<dbReference type="InterPro" id="IPR018506">
    <property type="entry name" value="Cyt_B5_heme-BS"/>
</dbReference>
<dbReference type="Proteomes" id="UP001342314">
    <property type="component" value="Unassembled WGS sequence"/>
</dbReference>
<feature type="region of interest" description="Disordered" evidence="15">
    <location>
        <begin position="1"/>
        <end position="108"/>
    </location>
</feature>
<feature type="compositionally biased region" description="Low complexity" evidence="15">
    <location>
        <begin position="559"/>
        <end position="568"/>
    </location>
</feature>
<evidence type="ECO:0000256" key="1">
    <source>
        <dbReference type="ARBA" id="ARBA00008874"/>
    </source>
</evidence>
<dbReference type="Gene3D" id="3.30.200.20">
    <property type="entry name" value="Phosphorylase Kinase, domain 1"/>
    <property type="match status" value="1"/>
</dbReference>
<feature type="compositionally biased region" description="Low complexity" evidence="15">
    <location>
        <begin position="1"/>
        <end position="18"/>
    </location>
</feature>
<dbReference type="EC" id="2.7.11.1" evidence="2"/>
<keyword evidence="4" id="KW-0349">Heme</keyword>
<dbReference type="PANTHER" id="PTHR48012">
    <property type="entry name" value="STERILE20-LIKE KINASE, ISOFORM B-RELATED"/>
    <property type="match status" value="1"/>
</dbReference>
<dbReference type="InterPro" id="IPR001199">
    <property type="entry name" value="Cyt_B5-like_heme/steroid-bd"/>
</dbReference>
<keyword evidence="6" id="KW-0479">Metal-binding</keyword>